<feature type="binding site" evidence="9">
    <location>
        <position position="265"/>
    </location>
    <ligand>
        <name>substrate</name>
    </ligand>
</feature>
<dbReference type="GO" id="GO:0004747">
    <property type="term" value="F:ribokinase activity"/>
    <property type="evidence" value="ECO:0007669"/>
    <property type="project" value="UniProtKB-UniRule"/>
</dbReference>
<comment type="caution">
    <text evidence="9">Lacks conserved residue(s) required for the propagation of feature annotation.</text>
</comment>
<evidence type="ECO:0000256" key="8">
    <source>
        <dbReference type="ARBA" id="ARBA00023277"/>
    </source>
</evidence>
<feature type="binding site" evidence="9">
    <location>
        <begin position="52"/>
        <end position="56"/>
    </location>
    <ligand>
        <name>substrate</name>
    </ligand>
</feature>
<dbReference type="PANTHER" id="PTHR10584:SF166">
    <property type="entry name" value="RIBOKINASE"/>
    <property type="match status" value="1"/>
</dbReference>
<dbReference type="CDD" id="cd01174">
    <property type="entry name" value="ribokinase"/>
    <property type="match status" value="1"/>
</dbReference>
<evidence type="ECO:0000256" key="7">
    <source>
        <dbReference type="ARBA" id="ARBA00022958"/>
    </source>
</evidence>
<dbReference type="GO" id="GO:0019303">
    <property type="term" value="P:D-ribose catabolic process"/>
    <property type="evidence" value="ECO:0007669"/>
    <property type="project" value="UniProtKB-UniRule"/>
</dbReference>
<dbReference type="Gene3D" id="3.40.1190.20">
    <property type="match status" value="1"/>
</dbReference>
<evidence type="ECO:0000256" key="1">
    <source>
        <dbReference type="ARBA" id="ARBA00022679"/>
    </source>
</evidence>
<dbReference type="RefSeq" id="WP_004806793.1">
    <property type="nucleotide sequence ID" value="NZ_CP116394.1"/>
</dbReference>
<dbReference type="GO" id="GO:0005829">
    <property type="term" value="C:cytosol"/>
    <property type="evidence" value="ECO:0007669"/>
    <property type="project" value="TreeGrafter"/>
</dbReference>
<feature type="domain" description="Carbohydrate kinase PfkB" evidence="10">
    <location>
        <begin position="16"/>
        <end position="304"/>
    </location>
</feature>
<dbReference type="InterPro" id="IPR002139">
    <property type="entry name" value="Ribo/fructo_kinase"/>
</dbReference>
<feature type="binding site" evidence="9">
    <location>
        <position position="295"/>
    </location>
    <ligand>
        <name>K(+)</name>
        <dbReference type="ChEBI" id="CHEBI:29103"/>
    </ligand>
</feature>
<name>A0AB38XPI9_9ACTO</name>
<comment type="cofactor">
    <cofactor evidence="9">
        <name>Mg(2+)</name>
        <dbReference type="ChEBI" id="CHEBI:18420"/>
    </cofactor>
    <text evidence="9">Requires a divalent cation, most likely magnesium in vivo, as an electrophilic catalyst to aid phosphoryl group transfer. It is the chelate of the metal and the nucleotide that is the actual substrate.</text>
</comment>
<feature type="binding site" evidence="9">
    <location>
        <position position="259"/>
    </location>
    <ligand>
        <name>K(+)</name>
        <dbReference type="ChEBI" id="CHEBI:29103"/>
    </ligand>
</feature>
<dbReference type="InterPro" id="IPR011611">
    <property type="entry name" value="PfkB_dom"/>
</dbReference>
<proteinExistence type="inferred from homology"/>
<keyword evidence="2 9" id="KW-0479">Metal-binding</keyword>
<evidence type="ECO:0000259" key="10">
    <source>
        <dbReference type="Pfam" id="PF00294"/>
    </source>
</evidence>
<sequence length="317" mass="32223">MQLNSLLETLTATPGKVAVVGSLNADLTVRTADFPRPGQTVTGQDLVILPGGKSANQAVQAGLLGAHVSMVGAVGRDANGQLLLDSLDQAGVDTAAIERIDTPTGTAIITVNDQGENTIVVSPGANGSVDAATVSKHAHLIEEADALGICLEVSLEAACAAAAIARAAGTVVFFNNSPFRPDLPTELMQNVDVLIVNEHELRDMLAHQDLEFSDWEQAGRALSTLGVARAVITLGAEGSLVLAGEQITKVAPYPVNAVDTTGAGDSFFATLLAATAAGLDLAEGAHVASAVSAFSTQKLGAQASYAEAGTVSAAFCR</sequence>
<dbReference type="InterPro" id="IPR011877">
    <property type="entry name" value="Ribokinase"/>
</dbReference>
<feature type="binding site" evidence="9">
    <location>
        <position position="152"/>
    </location>
    <ligand>
        <name>substrate</name>
    </ligand>
</feature>
<organism evidence="11 12">
    <name type="scientific">Winkia neuii subsp. anitrata</name>
    <dbReference type="NCBI Taxonomy" id="29318"/>
    <lineage>
        <taxon>Bacteria</taxon>
        <taxon>Bacillati</taxon>
        <taxon>Actinomycetota</taxon>
        <taxon>Actinomycetes</taxon>
        <taxon>Actinomycetales</taxon>
        <taxon>Actinomycetaceae</taxon>
        <taxon>Winkia</taxon>
    </lineage>
</organism>
<evidence type="ECO:0000256" key="6">
    <source>
        <dbReference type="ARBA" id="ARBA00022842"/>
    </source>
</evidence>
<dbReference type="GO" id="GO:0046872">
    <property type="term" value="F:metal ion binding"/>
    <property type="evidence" value="ECO:0007669"/>
    <property type="project" value="UniProtKB-KW"/>
</dbReference>
<evidence type="ECO:0000256" key="2">
    <source>
        <dbReference type="ARBA" id="ARBA00022723"/>
    </source>
</evidence>
<dbReference type="AlphaFoldDB" id="A0AB38XPI9"/>
<feature type="binding site" evidence="9">
    <location>
        <position position="261"/>
    </location>
    <ligand>
        <name>K(+)</name>
        <dbReference type="ChEBI" id="CHEBI:29103"/>
    </ligand>
</feature>
<feature type="binding site" evidence="9">
    <location>
        <position position="300"/>
    </location>
    <ligand>
        <name>K(+)</name>
        <dbReference type="ChEBI" id="CHEBI:29103"/>
    </ligand>
</feature>
<comment type="subunit">
    <text evidence="9">Homodimer.</text>
</comment>
<keyword evidence="4 9" id="KW-0418">Kinase</keyword>
<feature type="binding site" evidence="9">
    <location>
        <position position="197"/>
    </location>
    <ligand>
        <name>ATP</name>
        <dbReference type="ChEBI" id="CHEBI:30616"/>
    </ligand>
</feature>
<evidence type="ECO:0000256" key="4">
    <source>
        <dbReference type="ARBA" id="ARBA00022777"/>
    </source>
</evidence>
<feature type="active site" description="Proton acceptor" evidence="9">
    <location>
        <position position="265"/>
    </location>
</feature>
<keyword evidence="1 9" id="KW-0808">Transferase</keyword>
<feature type="binding site" evidence="9">
    <location>
        <position position="304"/>
    </location>
    <ligand>
        <name>K(+)</name>
        <dbReference type="ChEBI" id="CHEBI:29103"/>
    </ligand>
</feature>
<keyword evidence="5 9" id="KW-0067">ATP-binding</keyword>
<dbReference type="PRINTS" id="PR00990">
    <property type="entry name" value="RIBOKINASE"/>
</dbReference>
<keyword evidence="9" id="KW-0963">Cytoplasm</keyword>
<protein>
    <recommendedName>
        <fullName evidence="9">Ribokinase</fullName>
        <shortName evidence="9">RK</shortName>
        <ecNumber evidence="9">2.7.1.15</ecNumber>
    </recommendedName>
</protein>
<evidence type="ECO:0000256" key="3">
    <source>
        <dbReference type="ARBA" id="ARBA00022741"/>
    </source>
</evidence>
<reference evidence="11" key="1">
    <citation type="submission" date="2023-01" db="EMBL/GenBank/DDBJ databases">
        <title>Comparative Genomic Analysis of the Clinically-Derived Winkia Strain NY0527 Provides Evidence into the Taxonomic Reassignment of Winkia neuii and Characterizes Their Virulence Traits.</title>
        <authorList>
            <person name="Cai X."/>
            <person name="Peng Y."/>
            <person name="Li M."/>
            <person name="Qiu Y."/>
            <person name="Wang Y."/>
            <person name="Xu L."/>
            <person name="Hou Q."/>
        </authorList>
    </citation>
    <scope>NUCLEOTIDE SEQUENCE</scope>
    <source>
        <strain evidence="11">NY0527</strain>
    </source>
</reference>
<dbReference type="SUPFAM" id="SSF53613">
    <property type="entry name" value="Ribokinase-like"/>
    <property type="match status" value="1"/>
</dbReference>
<keyword evidence="6 9" id="KW-0460">Magnesium</keyword>
<gene>
    <name evidence="9" type="primary">rbsK</name>
    <name evidence="11" type="ORF">PIG85_01045</name>
</gene>
<comment type="pathway">
    <text evidence="9">Carbohydrate metabolism; D-ribose degradation; D-ribose 5-phosphate from beta-D-ribopyranose: step 2/2.</text>
</comment>
<feature type="binding site" evidence="9">
    <location>
        <position position="298"/>
    </location>
    <ligand>
        <name>K(+)</name>
        <dbReference type="ChEBI" id="CHEBI:29103"/>
    </ligand>
</feature>
<evidence type="ECO:0000313" key="12">
    <source>
        <dbReference type="Proteomes" id="UP001211044"/>
    </source>
</evidence>
<dbReference type="EMBL" id="CP116394">
    <property type="protein sequence ID" value="WCE46262.1"/>
    <property type="molecule type" value="Genomic_DNA"/>
</dbReference>
<accession>A0AB38XPI9</accession>
<keyword evidence="3 9" id="KW-0547">Nucleotide-binding</keyword>
<evidence type="ECO:0000256" key="9">
    <source>
        <dbReference type="HAMAP-Rule" id="MF_01987"/>
    </source>
</evidence>
<dbReference type="Proteomes" id="UP001211044">
    <property type="component" value="Chromosome"/>
</dbReference>
<dbReference type="GO" id="GO:0005524">
    <property type="term" value="F:ATP binding"/>
    <property type="evidence" value="ECO:0007669"/>
    <property type="project" value="UniProtKB-UniRule"/>
</dbReference>
<comment type="similarity">
    <text evidence="9">Belongs to the carbohydrate kinase PfkB family. Ribokinase subfamily.</text>
</comment>
<comment type="activity regulation">
    <text evidence="9">Activated by a monovalent cation that binds near, but not in, the active site. The most likely occupant of the site in vivo is potassium. Ion binding induces a conformational change that may alter substrate affinity.</text>
</comment>
<feature type="binding site" evidence="9">
    <location>
        <begin position="24"/>
        <end position="26"/>
    </location>
    <ligand>
        <name>substrate</name>
    </ligand>
</feature>
<evidence type="ECO:0000313" key="11">
    <source>
        <dbReference type="EMBL" id="WCE46262.1"/>
    </source>
</evidence>
<comment type="subcellular location">
    <subcellularLocation>
        <location evidence="9">Cytoplasm</location>
    </subcellularLocation>
</comment>
<dbReference type="PANTHER" id="PTHR10584">
    <property type="entry name" value="SUGAR KINASE"/>
    <property type="match status" value="1"/>
</dbReference>
<feature type="binding site" evidence="9">
    <location>
        <begin position="264"/>
        <end position="265"/>
    </location>
    <ligand>
        <name>ATP</name>
        <dbReference type="ChEBI" id="CHEBI:30616"/>
    </ligand>
</feature>
<feature type="binding site" evidence="9">
    <location>
        <begin position="233"/>
        <end position="238"/>
    </location>
    <ligand>
        <name>ATP</name>
        <dbReference type="ChEBI" id="CHEBI:30616"/>
    </ligand>
</feature>
<dbReference type="Pfam" id="PF00294">
    <property type="entry name" value="PfkB"/>
    <property type="match status" value="1"/>
</dbReference>
<comment type="catalytic activity">
    <reaction evidence="9">
        <text>D-ribose + ATP = D-ribose 5-phosphate + ADP + H(+)</text>
        <dbReference type="Rhea" id="RHEA:13697"/>
        <dbReference type="ChEBI" id="CHEBI:15378"/>
        <dbReference type="ChEBI" id="CHEBI:30616"/>
        <dbReference type="ChEBI" id="CHEBI:47013"/>
        <dbReference type="ChEBI" id="CHEBI:78346"/>
        <dbReference type="ChEBI" id="CHEBI:456216"/>
        <dbReference type="EC" id="2.7.1.15"/>
    </reaction>
</comment>
<keyword evidence="8 9" id="KW-0119">Carbohydrate metabolism</keyword>
<dbReference type="KEGG" id="wne:PIG85_01045"/>
<keyword evidence="7 9" id="KW-0630">Potassium</keyword>
<dbReference type="InterPro" id="IPR029056">
    <property type="entry name" value="Ribokinase-like"/>
</dbReference>
<dbReference type="HAMAP" id="MF_01987">
    <property type="entry name" value="Ribokinase"/>
    <property type="match status" value="1"/>
</dbReference>
<dbReference type="EC" id="2.7.1.15" evidence="9"/>
<evidence type="ECO:0000256" key="5">
    <source>
        <dbReference type="ARBA" id="ARBA00022840"/>
    </source>
</evidence>
<comment type="function">
    <text evidence="9">Catalyzes the phosphorylation of ribose at O-5 in a reaction requiring ATP and magnesium. The resulting D-ribose-5-phosphate can then be used either for sythesis of nucleotides, histidine, and tryptophan, or as a component of the pentose phosphate pathway.</text>
</comment>